<dbReference type="PROSITE" id="PS50011">
    <property type="entry name" value="PROTEIN_KINASE_DOM"/>
    <property type="match status" value="1"/>
</dbReference>
<sequence>MADPFTDDYNTLHNIPKPALPYIPGFEFTITEHTPPNHRVIKKYLLTREEAFQRENTDVLTRCFNKSPLPGHTGSHTLRLKIRKQIRVSDGKSSQIVLVEVISNQLPETMPTTLVAKLYDPLYWDHYQDSVDPFIYIDKEYATETAAYQHLHRQLHEHGETTTHIPHFYGSYTTDITHPDTTPPRNRPVRLILLEHISGLPMDTLNPHTLSQATRKIILEQIITVESHIYKLGVDHFDTYPRNILIQHHPHPSPSSPPSPSPEKNIQITLLDFGHAKIGRSPNPEIIPESDFLGGTYISPILRWTTNGRREPMDSYHEWVDWDWNDWIFEVYGADVGGITEEMYQWLPYTMEEMIVGRLGKGRV</sequence>
<dbReference type="AlphaFoldDB" id="A0A395H8E6"/>
<dbReference type="GO" id="GO:0004672">
    <property type="term" value="F:protein kinase activity"/>
    <property type="evidence" value="ECO:0007669"/>
    <property type="project" value="InterPro"/>
</dbReference>
<gene>
    <name evidence="3" type="ORF">BO80DRAFT_14409</name>
</gene>
<accession>A0A395H8E6</accession>
<feature type="compositionally biased region" description="Pro residues" evidence="1">
    <location>
        <begin position="252"/>
        <end position="261"/>
    </location>
</feature>
<evidence type="ECO:0000259" key="2">
    <source>
        <dbReference type="PROSITE" id="PS50011"/>
    </source>
</evidence>
<evidence type="ECO:0000313" key="4">
    <source>
        <dbReference type="Proteomes" id="UP000249402"/>
    </source>
</evidence>
<dbReference type="OrthoDB" id="4267316at2759"/>
<keyword evidence="4" id="KW-1185">Reference proteome</keyword>
<dbReference type="Proteomes" id="UP000249402">
    <property type="component" value="Unassembled WGS sequence"/>
</dbReference>
<dbReference type="EMBL" id="KZ824428">
    <property type="protein sequence ID" value="RAL03148.1"/>
    <property type="molecule type" value="Genomic_DNA"/>
</dbReference>
<proteinExistence type="predicted"/>
<evidence type="ECO:0000256" key="1">
    <source>
        <dbReference type="SAM" id="MobiDB-lite"/>
    </source>
</evidence>
<dbReference type="SUPFAM" id="SSF56112">
    <property type="entry name" value="Protein kinase-like (PK-like)"/>
    <property type="match status" value="1"/>
</dbReference>
<feature type="region of interest" description="Disordered" evidence="1">
    <location>
        <begin position="245"/>
        <end position="265"/>
    </location>
</feature>
<organism evidence="3 4">
    <name type="scientific">Aspergillus ibericus CBS 121593</name>
    <dbReference type="NCBI Taxonomy" id="1448316"/>
    <lineage>
        <taxon>Eukaryota</taxon>
        <taxon>Fungi</taxon>
        <taxon>Dikarya</taxon>
        <taxon>Ascomycota</taxon>
        <taxon>Pezizomycotina</taxon>
        <taxon>Eurotiomycetes</taxon>
        <taxon>Eurotiomycetidae</taxon>
        <taxon>Eurotiales</taxon>
        <taxon>Aspergillaceae</taxon>
        <taxon>Aspergillus</taxon>
        <taxon>Aspergillus subgen. Circumdati</taxon>
    </lineage>
</organism>
<name>A0A395H8E6_9EURO</name>
<dbReference type="Gene3D" id="1.10.510.10">
    <property type="entry name" value="Transferase(Phosphotransferase) domain 1"/>
    <property type="match status" value="1"/>
</dbReference>
<reference evidence="3 4" key="1">
    <citation type="submission" date="2018-02" db="EMBL/GenBank/DDBJ databases">
        <title>The genomes of Aspergillus section Nigri reveals drivers in fungal speciation.</title>
        <authorList>
            <consortium name="DOE Joint Genome Institute"/>
            <person name="Vesth T.C."/>
            <person name="Nybo J."/>
            <person name="Theobald S."/>
            <person name="Brandl J."/>
            <person name="Frisvad J.C."/>
            <person name="Nielsen K.F."/>
            <person name="Lyhne E.K."/>
            <person name="Kogle M.E."/>
            <person name="Kuo A."/>
            <person name="Riley R."/>
            <person name="Clum A."/>
            <person name="Nolan M."/>
            <person name="Lipzen A."/>
            <person name="Salamov A."/>
            <person name="Henrissat B."/>
            <person name="Wiebenga A."/>
            <person name="De vries R.P."/>
            <person name="Grigoriev I.V."/>
            <person name="Mortensen U.H."/>
            <person name="Andersen M.R."/>
            <person name="Baker S.E."/>
        </authorList>
    </citation>
    <scope>NUCLEOTIDE SEQUENCE [LARGE SCALE GENOMIC DNA]</scope>
    <source>
        <strain evidence="3 4">CBS 121593</strain>
    </source>
</reference>
<feature type="domain" description="Protein kinase" evidence="2">
    <location>
        <begin position="82"/>
        <end position="364"/>
    </location>
</feature>
<dbReference type="RefSeq" id="XP_025577475.1">
    <property type="nucleotide sequence ID" value="XM_025713723.1"/>
</dbReference>
<dbReference type="VEuPathDB" id="FungiDB:BO80DRAFT_14409"/>
<dbReference type="GO" id="GO:0005524">
    <property type="term" value="F:ATP binding"/>
    <property type="evidence" value="ECO:0007669"/>
    <property type="project" value="InterPro"/>
</dbReference>
<dbReference type="InterPro" id="IPR000719">
    <property type="entry name" value="Prot_kinase_dom"/>
</dbReference>
<dbReference type="InterPro" id="IPR011009">
    <property type="entry name" value="Kinase-like_dom_sf"/>
</dbReference>
<protein>
    <recommendedName>
        <fullName evidence="2">Protein kinase domain-containing protein</fullName>
    </recommendedName>
</protein>
<dbReference type="GeneID" id="37218588"/>
<evidence type="ECO:0000313" key="3">
    <source>
        <dbReference type="EMBL" id="RAL03148.1"/>
    </source>
</evidence>